<keyword evidence="2" id="KW-1185">Reference proteome</keyword>
<dbReference type="EMBL" id="JAGKHQ010000004">
    <property type="protein sequence ID" value="KAG7518836.1"/>
    <property type="molecule type" value="Genomic_DNA"/>
</dbReference>
<protein>
    <submittedName>
        <fullName evidence="1">Uncharacterized protein</fullName>
    </submittedName>
</protein>
<reference evidence="1 2" key="1">
    <citation type="journal article" date="2021" name="Sci. Rep.">
        <title>Chromosome anchoring in Senegalese sole (Solea senegalensis) reveals sex-associated markers and genome rearrangements in flatfish.</title>
        <authorList>
            <person name="Guerrero-Cozar I."/>
            <person name="Gomez-Garrido J."/>
            <person name="Berbel C."/>
            <person name="Martinez-Blanch J.F."/>
            <person name="Alioto T."/>
            <person name="Claros M.G."/>
            <person name="Gagnaire P.A."/>
            <person name="Manchado M."/>
        </authorList>
    </citation>
    <scope>NUCLEOTIDE SEQUENCE [LARGE SCALE GENOMIC DNA]</scope>
    <source>
        <strain evidence="1">Sse05_10M</strain>
    </source>
</reference>
<accession>A0AAV6SQP5</accession>
<evidence type="ECO:0000313" key="1">
    <source>
        <dbReference type="EMBL" id="KAG7518836.1"/>
    </source>
</evidence>
<sequence>MSRLGTHNLSSGMAGVSDIMLGVSPHCERPRDADPDEERACLRGAHAPAPEVDCPPTVQSDEGVEVLGNVQRDEVVAKSWAEGMKEGVDNGWFIPA</sequence>
<proteinExistence type="predicted"/>
<evidence type="ECO:0000313" key="2">
    <source>
        <dbReference type="Proteomes" id="UP000693946"/>
    </source>
</evidence>
<dbReference type="Proteomes" id="UP000693946">
    <property type="component" value="Linkage Group LG12"/>
</dbReference>
<comment type="caution">
    <text evidence="1">The sequence shown here is derived from an EMBL/GenBank/DDBJ whole genome shotgun (WGS) entry which is preliminary data.</text>
</comment>
<gene>
    <name evidence="1" type="ORF">JOB18_044882</name>
</gene>
<dbReference type="AlphaFoldDB" id="A0AAV6SQP5"/>
<organism evidence="1 2">
    <name type="scientific">Solea senegalensis</name>
    <name type="common">Senegalese sole</name>
    <dbReference type="NCBI Taxonomy" id="28829"/>
    <lineage>
        <taxon>Eukaryota</taxon>
        <taxon>Metazoa</taxon>
        <taxon>Chordata</taxon>
        <taxon>Craniata</taxon>
        <taxon>Vertebrata</taxon>
        <taxon>Euteleostomi</taxon>
        <taxon>Actinopterygii</taxon>
        <taxon>Neopterygii</taxon>
        <taxon>Teleostei</taxon>
        <taxon>Neoteleostei</taxon>
        <taxon>Acanthomorphata</taxon>
        <taxon>Carangaria</taxon>
        <taxon>Pleuronectiformes</taxon>
        <taxon>Pleuronectoidei</taxon>
        <taxon>Soleidae</taxon>
        <taxon>Solea</taxon>
    </lineage>
</organism>
<name>A0AAV6SQP5_SOLSE</name>